<evidence type="ECO:0000313" key="3">
    <source>
        <dbReference type="Proteomes" id="UP001296873"/>
    </source>
</evidence>
<evidence type="ECO:0000259" key="1">
    <source>
        <dbReference type="Pfam" id="PF19502"/>
    </source>
</evidence>
<evidence type="ECO:0000313" key="2">
    <source>
        <dbReference type="EMBL" id="MBK1671603.1"/>
    </source>
</evidence>
<dbReference type="Pfam" id="PF19502">
    <property type="entry name" value="DUF6036"/>
    <property type="match status" value="1"/>
</dbReference>
<dbReference type="Proteomes" id="UP001296873">
    <property type="component" value="Unassembled WGS sequence"/>
</dbReference>
<reference evidence="2 3" key="1">
    <citation type="journal article" date="2020" name="Microorganisms">
        <title>Osmotic Adaptation and Compatible Solute Biosynthesis of Phototrophic Bacteria as Revealed from Genome Analyses.</title>
        <authorList>
            <person name="Imhoff J.F."/>
            <person name="Rahn T."/>
            <person name="Kunzel S."/>
            <person name="Keller A."/>
            <person name="Neulinger S.C."/>
        </authorList>
    </citation>
    <scope>NUCLEOTIDE SEQUENCE [LARGE SCALE GENOMIC DNA]</scope>
    <source>
        <strain evidence="2 3">DSM 9895</strain>
    </source>
</reference>
<organism evidence="2 3">
    <name type="scientific">Rhodovibrio sodomensis</name>
    <dbReference type="NCBI Taxonomy" id="1088"/>
    <lineage>
        <taxon>Bacteria</taxon>
        <taxon>Pseudomonadati</taxon>
        <taxon>Pseudomonadota</taxon>
        <taxon>Alphaproteobacteria</taxon>
        <taxon>Rhodospirillales</taxon>
        <taxon>Rhodovibrionaceae</taxon>
        <taxon>Rhodovibrio</taxon>
    </lineage>
</organism>
<sequence>MVFVRHQIQEALQGQVIVRHDPKIWRTYAERNRPADLYPLRNPKLADLVEGAIGAGSIFEETFGYHADGVGPETAKLPPGWLDRAYRLNFDTTAATGICPEPNDLAVSKLVSGRPKDLDWVRSGLQAGLFSPDTMAERLADVADISEQTRELAGKRLRGMSTS</sequence>
<proteinExistence type="predicted"/>
<dbReference type="RefSeq" id="WP_200344689.1">
    <property type="nucleotide sequence ID" value="NZ_NRRL01000244.1"/>
</dbReference>
<dbReference type="InterPro" id="IPR045792">
    <property type="entry name" value="DUF6036"/>
</dbReference>
<feature type="domain" description="DUF6036" evidence="1">
    <location>
        <begin position="63"/>
        <end position="144"/>
    </location>
</feature>
<keyword evidence="3" id="KW-1185">Reference proteome</keyword>
<protein>
    <recommendedName>
        <fullName evidence="1">DUF6036 domain-containing protein</fullName>
    </recommendedName>
</protein>
<gene>
    <name evidence="2" type="ORF">CKO28_26785</name>
</gene>
<comment type="caution">
    <text evidence="2">The sequence shown here is derived from an EMBL/GenBank/DDBJ whole genome shotgun (WGS) entry which is preliminary data.</text>
</comment>
<dbReference type="EMBL" id="NRRL01000244">
    <property type="protein sequence ID" value="MBK1671603.1"/>
    <property type="molecule type" value="Genomic_DNA"/>
</dbReference>
<accession>A0ABS1DPF3</accession>
<name>A0ABS1DPF3_9PROT</name>